<dbReference type="PANTHER" id="PTHR24148:SF82">
    <property type="entry name" value="HETEROKARYON INCOMPATIBILITY DOMAIN-CONTAINING PROTEIN"/>
    <property type="match status" value="1"/>
</dbReference>
<evidence type="ECO:0000313" key="2">
    <source>
        <dbReference type="EMBL" id="KAF2023476.1"/>
    </source>
</evidence>
<gene>
    <name evidence="2" type="ORF">EK21DRAFT_118732</name>
</gene>
<dbReference type="Pfam" id="PF06985">
    <property type="entry name" value="HET"/>
    <property type="match status" value="1"/>
</dbReference>
<keyword evidence="3" id="KW-1185">Reference proteome</keyword>
<dbReference type="InterPro" id="IPR010730">
    <property type="entry name" value="HET"/>
</dbReference>
<dbReference type="Pfam" id="PF26639">
    <property type="entry name" value="Het-6_barrel"/>
    <property type="match status" value="1"/>
</dbReference>
<dbReference type="PANTHER" id="PTHR24148">
    <property type="entry name" value="ANKYRIN REPEAT DOMAIN-CONTAINING PROTEIN 39 HOMOLOG-RELATED"/>
    <property type="match status" value="1"/>
</dbReference>
<dbReference type="AlphaFoldDB" id="A0A9P4LEN7"/>
<evidence type="ECO:0000259" key="1">
    <source>
        <dbReference type="Pfam" id="PF06985"/>
    </source>
</evidence>
<name>A0A9P4LEN7_9PLEO</name>
<dbReference type="Proteomes" id="UP000799777">
    <property type="component" value="Unassembled WGS sequence"/>
</dbReference>
<dbReference type="OrthoDB" id="5386682at2759"/>
<protein>
    <submittedName>
        <fullName evidence="2">HET domain-containing protein</fullName>
    </submittedName>
</protein>
<dbReference type="EMBL" id="ML978346">
    <property type="protein sequence ID" value="KAF2023476.1"/>
    <property type="molecule type" value="Genomic_DNA"/>
</dbReference>
<comment type="caution">
    <text evidence="2">The sequence shown here is derived from an EMBL/GenBank/DDBJ whole genome shotgun (WGS) entry which is preliminary data.</text>
</comment>
<organism evidence="2 3">
    <name type="scientific">Setomelanomma holmii</name>
    <dbReference type="NCBI Taxonomy" id="210430"/>
    <lineage>
        <taxon>Eukaryota</taxon>
        <taxon>Fungi</taxon>
        <taxon>Dikarya</taxon>
        <taxon>Ascomycota</taxon>
        <taxon>Pezizomycotina</taxon>
        <taxon>Dothideomycetes</taxon>
        <taxon>Pleosporomycetidae</taxon>
        <taxon>Pleosporales</taxon>
        <taxon>Pleosporineae</taxon>
        <taxon>Phaeosphaeriaceae</taxon>
        <taxon>Setomelanomma</taxon>
    </lineage>
</organism>
<feature type="domain" description="Heterokaryon incompatibility" evidence="1">
    <location>
        <begin position="42"/>
        <end position="208"/>
    </location>
</feature>
<proteinExistence type="predicted"/>
<sequence length="624" mass="70639">MQPYSYRRLAKDTIRLLGLRDTTSPTFSGTLRTFSLREAPEYYCLSYTWGTQSEDVEIQIDGQWLYVRPSLVDTLHRLQELAADGSSSDLKVEWVWIDRVCVNQDDVEERSDQVRCMGTIYSRGARTLIWAGPDLHGCSAAWTLIDRIYDLCKNENPKAKYLADIPLRMYSDQDHADTELPPWDDKLWDHLRGLFTLPWFTRTWIIQEVALSAKDPLILHGKHMYSWERLGWAASWLRRKGYLRLSQIPDQLQNCDTISNIRRSRNHWRLDALLATTSVKFKSSDQRDKIYGLLGLAAEALGTGGLPDALLPDYKLDVWEVYTKIVMYFLREYRTLPTLALASGIWGDKAREQHTHQYELLPTWVPNWSDCCVSNSEHTKGFSWLLYSATGDATKFEFPEHSDASAGLLAKVLDSRQESVLRVKGLMADTIVSVAPFNEDSPAMEQESILEAWIMTVQSLWETRASECILSFIKASTAEQNRLSGKSAEAIQADGSAYLLDILTTDTTRETGAAAQSSLEEMMEVLRALSHGGDPASYLSLARNFCHNRSFVVTSNGRIGIVPLGTQPGDVVAVIFGGGVPYVIRKDNDHFLLVGESYIHGLVSGEAIREWREGKLDEEVLEFR</sequence>
<evidence type="ECO:0000313" key="3">
    <source>
        <dbReference type="Proteomes" id="UP000799777"/>
    </source>
</evidence>
<dbReference type="InterPro" id="IPR052895">
    <property type="entry name" value="HetReg/Transcr_Mod"/>
</dbReference>
<reference evidence="2" key="1">
    <citation type="journal article" date="2020" name="Stud. Mycol.">
        <title>101 Dothideomycetes genomes: a test case for predicting lifestyles and emergence of pathogens.</title>
        <authorList>
            <person name="Haridas S."/>
            <person name="Albert R."/>
            <person name="Binder M."/>
            <person name="Bloem J."/>
            <person name="Labutti K."/>
            <person name="Salamov A."/>
            <person name="Andreopoulos B."/>
            <person name="Baker S."/>
            <person name="Barry K."/>
            <person name="Bills G."/>
            <person name="Bluhm B."/>
            <person name="Cannon C."/>
            <person name="Castanera R."/>
            <person name="Culley D."/>
            <person name="Daum C."/>
            <person name="Ezra D."/>
            <person name="Gonzalez J."/>
            <person name="Henrissat B."/>
            <person name="Kuo A."/>
            <person name="Liang C."/>
            <person name="Lipzen A."/>
            <person name="Lutzoni F."/>
            <person name="Magnuson J."/>
            <person name="Mondo S."/>
            <person name="Nolan M."/>
            <person name="Ohm R."/>
            <person name="Pangilinan J."/>
            <person name="Park H.-J."/>
            <person name="Ramirez L."/>
            <person name="Alfaro M."/>
            <person name="Sun H."/>
            <person name="Tritt A."/>
            <person name="Yoshinaga Y."/>
            <person name="Zwiers L.-H."/>
            <person name="Turgeon B."/>
            <person name="Goodwin S."/>
            <person name="Spatafora J."/>
            <person name="Crous P."/>
            <person name="Grigoriev I."/>
        </authorList>
    </citation>
    <scope>NUCLEOTIDE SEQUENCE</scope>
    <source>
        <strain evidence="2">CBS 110217</strain>
    </source>
</reference>
<accession>A0A9P4LEN7</accession>